<gene>
    <name evidence="1" type="ORF">ASZ90_019825</name>
</gene>
<comment type="caution">
    <text evidence="1">The sequence shown here is derived from an EMBL/GenBank/DDBJ whole genome shotgun (WGS) entry which is preliminary data.</text>
</comment>
<dbReference type="EMBL" id="LNQE01001909">
    <property type="protein sequence ID" value="KUG02749.1"/>
    <property type="molecule type" value="Genomic_DNA"/>
</dbReference>
<accession>A0A0W8E2T7</accession>
<organism evidence="1">
    <name type="scientific">hydrocarbon metagenome</name>
    <dbReference type="NCBI Taxonomy" id="938273"/>
    <lineage>
        <taxon>unclassified sequences</taxon>
        <taxon>metagenomes</taxon>
        <taxon>ecological metagenomes</taxon>
    </lineage>
</organism>
<proteinExistence type="predicted"/>
<reference evidence="1" key="1">
    <citation type="journal article" date="2015" name="Proc. Natl. Acad. Sci. U.S.A.">
        <title>Networks of energetic and metabolic interactions define dynamics in microbial communities.</title>
        <authorList>
            <person name="Embree M."/>
            <person name="Liu J.K."/>
            <person name="Al-Bassam M.M."/>
            <person name="Zengler K."/>
        </authorList>
    </citation>
    <scope>NUCLEOTIDE SEQUENCE</scope>
</reference>
<name>A0A0W8E2T7_9ZZZZ</name>
<dbReference type="AlphaFoldDB" id="A0A0W8E2T7"/>
<sequence length="507" mass="57081">MQCFKNLTPTNGFDIENLNSGRQNNYAWSITELGDYIYVGTGRNILVNIISTIYANTNLPALINPTPTVDNQAEIWRYRKDGSLPWQRVYEASLQSGIVGFRFMINHRPFGGSPCIYAAGFGSTVQILKTTNGVDWFLLDSNSVLQGTSSRAMVTHNGKLYLATVNELNESSALLYSSPDPEFYQWQSLINVSAPGFDPNQNPQNAIYNMAVFNDRIYVSTIGSDGVQVWRTNGEEPQLNDWTLVVDRGFGNPANQFTLGIGVFKGHLYVSATKPLPLAWFIPMGCDIIRIDKYDNWQLLVGGIPSIAFSPDERRSLSRLGAGFNNPFNVYGWQIQEFKGKLLISTFDDSSNMEVILTTLLANREALEQAFDPAIINIIIQVYRSVVEILRAIRYPLGFDLYVSEDGIHFSPVFLNGLGNPNNYGGRILYVDSNNQLYIGTANPFQGCEVWQTSSLPYNRRGSSCHNHYYSLWQVEQLLSEKHDILRENMPAILQFIQRKVSHETPV</sequence>
<evidence type="ECO:0000313" key="1">
    <source>
        <dbReference type="EMBL" id="KUG02749.1"/>
    </source>
</evidence>
<protein>
    <submittedName>
        <fullName evidence="1">Uncharacterized protein</fullName>
    </submittedName>
</protein>